<dbReference type="RefSeq" id="WP_209591363.1">
    <property type="nucleotide sequence ID" value="NZ_JAGGMU010000003.1"/>
</dbReference>
<evidence type="ECO:0000259" key="2">
    <source>
        <dbReference type="Pfam" id="PF00534"/>
    </source>
</evidence>
<feature type="domain" description="Glycosyltransferase subfamily 4-like N-terminal" evidence="3">
    <location>
        <begin position="49"/>
        <end position="190"/>
    </location>
</feature>
<dbReference type="PANTHER" id="PTHR46401">
    <property type="entry name" value="GLYCOSYLTRANSFERASE WBBK-RELATED"/>
    <property type="match status" value="1"/>
</dbReference>
<name>A0A8J7S1W0_METVO</name>
<organism evidence="4 5">
    <name type="scientific">Methanococcus voltae</name>
    <dbReference type="NCBI Taxonomy" id="2188"/>
    <lineage>
        <taxon>Archaea</taxon>
        <taxon>Methanobacteriati</taxon>
        <taxon>Methanobacteriota</taxon>
        <taxon>Methanomada group</taxon>
        <taxon>Methanococci</taxon>
        <taxon>Methanococcales</taxon>
        <taxon>Methanococcaceae</taxon>
        <taxon>Methanococcus</taxon>
    </lineage>
</organism>
<dbReference type="Pfam" id="PF00534">
    <property type="entry name" value="Glycos_transf_1"/>
    <property type="match status" value="1"/>
</dbReference>
<evidence type="ECO:0000256" key="1">
    <source>
        <dbReference type="ARBA" id="ARBA00022679"/>
    </source>
</evidence>
<reference evidence="4" key="1">
    <citation type="submission" date="2021-03" db="EMBL/GenBank/DDBJ databases">
        <title>Genomic Encyclopedia of Type Strains, Phase IV (KMG-V): Genome sequencing to study the core and pangenomes of soil and plant-associated prokaryotes.</title>
        <authorList>
            <person name="Whitman W."/>
        </authorList>
    </citation>
    <scope>NUCLEOTIDE SEQUENCE</scope>
    <source>
        <strain evidence="4">C4</strain>
    </source>
</reference>
<evidence type="ECO:0000313" key="4">
    <source>
        <dbReference type="EMBL" id="MBP2201845.1"/>
    </source>
</evidence>
<dbReference type="InterPro" id="IPR001296">
    <property type="entry name" value="Glyco_trans_1"/>
</dbReference>
<dbReference type="SUPFAM" id="SSF53756">
    <property type="entry name" value="UDP-Glycosyltransferase/glycogen phosphorylase"/>
    <property type="match status" value="1"/>
</dbReference>
<evidence type="ECO:0000259" key="3">
    <source>
        <dbReference type="Pfam" id="PF13439"/>
    </source>
</evidence>
<proteinExistence type="predicted"/>
<gene>
    <name evidence="4" type="ORF">J3E07_001270</name>
</gene>
<dbReference type="AlphaFoldDB" id="A0A8J7S1W0"/>
<feature type="domain" description="Glycosyl transferase family 1" evidence="2">
    <location>
        <begin position="191"/>
        <end position="357"/>
    </location>
</feature>
<dbReference type="PANTHER" id="PTHR46401:SF2">
    <property type="entry name" value="GLYCOSYLTRANSFERASE WBBK-RELATED"/>
    <property type="match status" value="1"/>
</dbReference>
<evidence type="ECO:0000313" key="5">
    <source>
        <dbReference type="Proteomes" id="UP000740329"/>
    </source>
</evidence>
<dbReference type="CDD" id="cd03801">
    <property type="entry name" value="GT4_PimA-like"/>
    <property type="match status" value="1"/>
</dbReference>
<dbReference type="Pfam" id="PF13439">
    <property type="entry name" value="Glyco_transf_4"/>
    <property type="match status" value="1"/>
</dbReference>
<comment type="caution">
    <text evidence="4">The sequence shown here is derived from an EMBL/GenBank/DDBJ whole genome shotgun (WGS) entry which is preliminary data.</text>
</comment>
<dbReference type="InterPro" id="IPR028098">
    <property type="entry name" value="Glyco_trans_4-like_N"/>
</dbReference>
<protein>
    <submittedName>
        <fullName evidence="4">Glycosyltransferase involved in cell wall biosynthesis</fullName>
    </submittedName>
</protein>
<dbReference type="Proteomes" id="UP000740329">
    <property type="component" value="Unassembled WGS sequence"/>
</dbReference>
<dbReference type="GO" id="GO:0016757">
    <property type="term" value="F:glycosyltransferase activity"/>
    <property type="evidence" value="ECO:0007669"/>
    <property type="project" value="InterPro"/>
</dbReference>
<dbReference type="Gene3D" id="3.40.50.2000">
    <property type="entry name" value="Glycogen Phosphorylase B"/>
    <property type="match status" value="2"/>
</dbReference>
<keyword evidence="1" id="KW-0808">Transferase</keyword>
<dbReference type="OrthoDB" id="132546at2157"/>
<accession>A0A8J7S1W0</accession>
<sequence length="390" mass="44483">MKVLIPAIYHPYPGGISIHVENLIKNMNLLIKENNYGVNFNNLNTSEIEFHILNYKNKTKEFQNDIENIIIHDVPHVKKLRGPTYYLKGYKIGSKVIKNHNIDLIHSHYAFPQGYLGAKLSKKYNIPHILTLHGSDVMKLSKNPVGKPFFKYAIQNSNEIICVSEYLKKEVQNENNVSKVTKIYNGINLNIFNNEKISDENYGLFIGAFIEQKGIKTLIEAITLVNKKMGQESNFKYKLVGSGKLLNEIKDMIKKNNLKNVEIMGQKDQLEVSKLIKNCSFLVLPSKSEGMGIVLLEAMACQKPVIGTSVGGIPELIKQNHNGYIIDSDDINSLADIMIKFIENPNVREKFGNNGYNLSKNYSWKNNAEETLKLYEQLYLQNKNNKNNKN</sequence>
<dbReference type="EMBL" id="JAGGMV010000003">
    <property type="protein sequence ID" value="MBP2201845.1"/>
    <property type="molecule type" value="Genomic_DNA"/>
</dbReference>